<feature type="transmembrane region" description="Helical" evidence="7">
    <location>
        <begin position="12"/>
        <end position="32"/>
    </location>
</feature>
<keyword evidence="10" id="KW-1185">Reference proteome</keyword>
<evidence type="ECO:0000256" key="6">
    <source>
        <dbReference type="ARBA" id="ARBA00023136"/>
    </source>
</evidence>
<keyword evidence="2 7" id="KW-0813">Transport</keyword>
<keyword evidence="6 7" id="KW-0472">Membrane</keyword>
<accession>A0A1H9UKQ9</accession>
<evidence type="ECO:0000256" key="5">
    <source>
        <dbReference type="ARBA" id="ARBA00022989"/>
    </source>
</evidence>
<sequence>MTIHRLFSVTTKYILLTGLSIMMFFPFLWMVISSIKTKEEIWQFPPVWWPGDPQWGNFSEAWNMAPFGQYIVNSVGTALVIVVIQLINSAMIAYAFTQFRFIGRNIMFGLILASYMLPVAATYVPSYVILADLKLLDSYEGIILSNAVSVFGIFLLRQGFLQVPKDVVDAAKIDGANHWRILWRIFLPLTLPSFIAFGLISFVQNYNNYLWPTLIIKSEDKMLITQGIQQFFIQEGGYGMQWPLIMAASTFVILPLLVLFLFAQKWFVSGISDQGVKG</sequence>
<dbReference type="InterPro" id="IPR000515">
    <property type="entry name" value="MetI-like"/>
</dbReference>
<dbReference type="Pfam" id="PF00528">
    <property type="entry name" value="BPD_transp_1"/>
    <property type="match status" value="1"/>
</dbReference>
<comment type="similarity">
    <text evidence="7">Belongs to the binding-protein-dependent transport system permease family.</text>
</comment>
<evidence type="ECO:0000313" key="10">
    <source>
        <dbReference type="Proteomes" id="UP000199687"/>
    </source>
</evidence>
<dbReference type="EMBL" id="FOGL01000018">
    <property type="protein sequence ID" value="SES10130.1"/>
    <property type="molecule type" value="Genomic_DNA"/>
</dbReference>
<dbReference type="RefSeq" id="WP_089742889.1">
    <property type="nucleotide sequence ID" value="NZ_FOGL01000018.1"/>
</dbReference>
<keyword evidence="3" id="KW-1003">Cell membrane</keyword>
<dbReference type="PANTHER" id="PTHR43744">
    <property type="entry name" value="ABC TRANSPORTER PERMEASE PROTEIN MG189-RELATED-RELATED"/>
    <property type="match status" value="1"/>
</dbReference>
<dbReference type="Gene3D" id="1.10.3720.10">
    <property type="entry name" value="MetI-like"/>
    <property type="match status" value="1"/>
</dbReference>
<dbReference type="GO" id="GO:0005886">
    <property type="term" value="C:plasma membrane"/>
    <property type="evidence" value="ECO:0007669"/>
    <property type="project" value="UniProtKB-SubCell"/>
</dbReference>
<evidence type="ECO:0000256" key="4">
    <source>
        <dbReference type="ARBA" id="ARBA00022692"/>
    </source>
</evidence>
<reference evidence="9 10" key="1">
    <citation type="submission" date="2016-10" db="EMBL/GenBank/DDBJ databases">
        <authorList>
            <person name="de Groot N.N."/>
        </authorList>
    </citation>
    <scope>NUCLEOTIDE SEQUENCE [LARGE SCALE GENOMIC DNA]</scope>
    <source>
        <strain evidence="9 10">CGMCC 1.7727</strain>
    </source>
</reference>
<evidence type="ECO:0000256" key="3">
    <source>
        <dbReference type="ARBA" id="ARBA00022475"/>
    </source>
</evidence>
<feature type="transmembrane region" description="Helical" evidence="7">
    <location>
        <begin position="181"/>
        <end position="203"/>
    </location>
</feature>
<feature type="domain" description="ABC transmembrane type-1" evidence="8">
    <location>
        <begin position="71"/>
        <end position="263"/>
    </location>
</feature>
<feature type="transmembrane region" description="Helical" evidence="7">
    <location>
        <begin position="242"/>
        <end position="263"/>
    </location>
</feature>
<comment type="subcellular location">
    <subcellularLocation>
        <location evidence="1 7">Cell membrane</location>
        <topology evidence="1 7">Multi-pass membrane protein</topology>
    </subcellularLocation>
</comment>
<protein>
    <submittedName>
        <fullName evidence="9">Carbohydrate ABC transporter membrane protein 2, CUT1 family (TC 3.A.1.1.-)</fullName>
    </submittedName>
</protein>
<evidence type="ECO:0000313" key="9">
    <source>
        <dbReference type="EMBL" id="SES10130.1"/>
    </source>
</evidence>
<evidence type="ECO:0000256" key="2">
    <source>
        <dbReference type="ARBA" id="ARBA00022448"/>
    </source>
</evidence>
<feature type="transmembrane region" description="Helical" evidence="7">
    <location>
        <begin position="142"/>
        <end position="160"/>
    </location>
</feature>
<dbReference type="STRING" id="531814.SAMN04487944_11830"/>
<feature type="transmembrane region" description="Helical" evidence="7">
    <location>
        <begin position="108"/>
        <end position="130"/>
    </location>
</feature>
<gene>
    <name evidence="9" type="ORF">SAMN04487944_11830</name>
</gene>
<evidence type="ECO:0000256" key="1">
    <source>
        <dbReference type="ARBA" id="ARBA00004651"/>
    </source>
</evidence>
<organism evidence="9 10">
    <name type="scientific">Gracilibacillus ureilyticus</name>
    <dbReference type="NCBI Taxonomy" id="531814"/>
    <lineage>
        <taxon>Bacteria</taxon>
        <taxon>Bacillati</taxon>
        <taxon>Bacillota</taxon>
        <taxon>Bacilli</taxon>
        <taxon>Bacillales</taxon>
        <taxon>Bacillaceae</taxon>
        <taxon>Gracilibacillus</taxon>
    </lineage>
</organism>
<dbReference type="CDD" id="cd06261">
    <property type="entry name" value="TM_PBP2"/>
    <property type="match status" value="1"/>
</dbReference>
<dbReference type="SUPFAM" id="SSF161098">
    <property type="entry name" value="MetI-like"/>
    <property type="match status" value="1"/>
</dbReference>
<evidence type="ECO:0000256" key="7">
    <source>
        <dbReference type="RuleBase" id="RU363032"/>
    </source>
</evidence>
<keyword evidence="5 7" id="KW-1133">Transmembrane helix</keyword>
<evidence type="ECO:0000259" key="8">
    <source>
        <dbReference type="PROSITE" id="PS50928"/>
    </source>
</evidence>
<dbReference type="OrthoDB" id="9784933at2"/>
<dbReference type="PROSITE" id="PS50928">
    <property type="entry name" value="ABC_TM1"/>
    <property type="match status" value="1"/>
</dbReference>
<dbReference type="PANTHER" id="PTHR43744:SF12">
    <property type="entry name" value="ABC TRANSPORTER PERMEASE PROTEIN MG189-RELATED"/>
    <property type="match status" value="1"/>
</dbReference>
<name>A0A1H9UKQ9_9BACI</name>
<feature type="transmembrane region" description="Helical" evidence="7">
    <location>
        <begin position="70"/>
        <end position="96"/>
    </location>
</feature>
<dbReference type="AlphaFoldDB" id="A0A1H9UKQ9"/>
<dbReference type="GO" id="GO:0055085">
    <property type="term" value="P:transmembrane transport"/>
    <property type="evidence" value="ECO:0007669"/>
    <property type="project" value="InterPro"/>
</dbReference>
<proteinExistence type="inferred from homology"/>
<dbReference type="Proteomes" id="UP000199687">
    <property type="component" value="Unassembled WGS sequence"/>
</dbReference>
<keyword evidence="4 7" id="KW-0812">Transmembrane</keyword>
<dbReference type="InterPro" id="IPR035906">
    <property type="entry name" value="MetI-like_sf"/>
</dbReference>